<evidence type="ECO:0000256" key="1">
    <source>
        <dbReference type="SAM" id="MobiDB-lite"/>
    </source>
</evidence>
<sequence length="131" mass="14881">MNGKTTPWKRSKSRFRCKNHAVKDENLLLVVNRHFSKCKPSSNGDEDQARALGNSGSSLSLSRNRFLSLKLGTPFSSAENWLKTRKSRLTRPCDIPSCLCELCKLQRFDKWLQASYTATTHTAVWLPKVPV</sequence>
<reference evidence="2 3" key="1">
    <citation type="submission" date="2024-04" db="EMBL/GenBank/DDBJ databases">
        <authorList>
            <person name="Fracassetti M."/>
        </authorList>
    </citation>
    <scope>NUCLEOTIDE SEQUENCE [LARGE SCALE GENOMIC DNA]</scope>
</reference>
<gene>
    <name evidence="2" type="ORF">LTRI10_LOCUS36404</name>
</gene>
<name>A0AAV2FCI2_9ROSI</name>
<proteinExistence type="predicted"/>
<evidence type="ECO:0000313" key="3">
    <source>
        <dbReference type="Proteomes" id="UP001497516"/>
    </source>
</evidence>
<protein>
    <submittedName>
        <fullName evidence="2">Uncharacterized protein</fullName>
    </submittedName>
</protein>
<feature type="region of interest" description="Disordered" evidence="1">
    <location>
        <begin position="38"/>
        <end position="58"/>
    </location>
</feature>
<accession>A0AAV2FCI2</accession>
<dbReference type="EMBL" id="OZ034819">
    <property type="protein sequence ID" value="CAL1396011.1"/>
    <property type="molecule type" value="Genomic_DNA"/>
</dbReference>
<dbReference type="AlphaFoldDB" id="A0AAV2FCI2"/>
<keyword evidence="3" id="KW-1185">Reference proteome</keyword>
<evidence type="ECO:0000313" key="2">
    <source>
        <dbReference type="EMBL" id="CAL1396011.1"/>
    </source>
</evidence>
<dbReference type="Proteomes" id="UP001497516">
    <property type="component" value="Chromosome 6"/>
</dbReference>
<organism evidence="2 3">
    <name type="scientific">Linum trigynum</name>
    <dbReference type="NCBI Taxonomy" id="586398"/>
    <lineage>
        <taxon>Eukaryota</taxon>
        <taxon>Viridiplantae</taxon>
        <taxon>Streptophyta</taxon>
        <taxon>Embryophyta</taxon>
        <taxon>Tracheophyta</taxon>
        <taxon>Spermatophyta</taxon>
        <taxon>Magnoliopsida</taxon>
        <taxon>eudicotyledons</taxon>
        <taxon>Gunneridae</taxon>
        <taxon>Pentapetalae</taxon>
        <taxon>rosids</taxon>
        <taxon>fabids</taxon>
        <taxon>Malpighiales</taxon>
        <taxon>Linaceae</taxon>
        <taxon>Linum</taxon>
    </lineage>
</organism>